<dbReference type="Pfam" id="PF14420">
    <property type="entry name" value="Clr5"/>
    <property type="match status" value="1"/>
</dbReference>
<dbReference type="EMBL" id="LCTW02000222">
    <property type="protein sequence ID" value="KXX76215.1"/>
    <property type="molecule type" value="Genomic_DNA"/>
</dbReference>
<accession>A0A175VY68</accession>
<dbReference type="OrthoDB" id="4115389at2759"/>
<reference evidence="2 3" key="1">
    <citation type="journal article" date="2016" name="Genome Announc.">
        <title>Genome Sequence of Madurella mycetomatis mm55, Isolated from a Human Mycetoma Case in Sudan.</title>
        <authorList>
            <person name="Smit S."/>
            <person name="Derks M.F."/>
            <person name="Bervoets S."/>
            <person name="Fahal A."/>
            <person name="van Leeuwen W."/>
            <person name="van Belkum A."/>
            <person name="van de Sande W.W."/>
        </authorList>
    </citation>
    <scope>NUCLEOTIDE SEQUENCE [LARGE SCALE GENOMIC DNA]</scope>
    <source>
        <strain evidence="3">mm55</strain>
    </source>
</reference>
<organism evidence="2 3">
    <name type="scientific">Madurella mycetomatis</name>
    <dbReference type="NCBI Taxonomy" id="100816"/>
    <lineage>
        <taxon>Eukaryota</taxon>
        <taxon>Fungi</taxon>
        <taxon>Dikarya</taxon>
        <taxon>Ascomycota</taxon>
        <taxon>Pezizomycotina</taxon>
        <taxon>Sordariomycetes</taxon>
        <taxon>Sordariomycetidae</taxon>
        <taxon>Sordariales</taxon>
        <taxon>Sordariales incertae sedis</taxon>
        <taxon>Madurella</taxon>
    </lineage>
</organism>
<comment type="caution">
    <text evidence="2">The sequence shown here is derived from an EMBL/GenBank/DDBJ whole genome shotgun (WGS) entry which is preliminary data.</text>
</comment>
<evidence type="ECO:0000313" key="2">
    <source>
        <dbReference type="EMBL" id="KXX76215.1"/>
    </source>
</evidence>
<name>A0A175VY68_9PEZI</name>
<feature type="domain" description="Clr5" evidence="1">
    <location>
        <begin position="11"/>
        <end position="52"/>
    </location>
</feature>
<dbReference type="PANTHER" id="PTHR38788:SF3">
    <property type="entry name" value="CLR5 DOMAIN-CONTAINING PROTEIN"/>
    <property type="match status" value="1"/>
</dbReference>
<gene>
    <name evidence="2" type="ORF">MMYC01_207884</name>
</gene>
<dbReference type="Proteomes" id="UP000078237">
    <property type="component" value="Unassembled WGS sequence"/>
</dbReference>
<protein>
    <recommendedName>
        <fullName evidence="1">Clr5 domain-containing protein</fullName>
    </recommendedName>
</protein>
<proteinExistence type="predicted"/>
<dbReference type="STRING" id="100816.A0A175VY68"/>
<dbReference type="PANTHER" id="PTHR38788">
    <property type="entry name" value="CLR5 DOMAIN-CONTAINING PROTEIN"/>
    <property type="match status" value="1"/>
</dbReference>
<dbReference type="VEuPathDB" id="FungiDB:MMYC01_207884"/>
<evidence type="ECO:0000313" key="3">
    <source>
        <dbReference type="Proteomes" id="UP000078237"/>
    </source>
</evidence>
<keyword evidence="3" id="KW-1185">Reference proteome</keyword>
<dbReference type="InterPro" id="IPR025676">
    <property type="entry name" value="Clr5_dom"/>
</dbReference>
<evidence type="ECO:0000259" key="1">
    <source>
        <dbReference type="Pfam" id="PF14420"/>
    </source>
</evidence>
<sequence length="118" mass="13937">MPLDQEGNLLDWDRHEDEILDLFVSQNKTLQEVVEHMRATHNFNARQYKHRFPRLKNMREDEWAYIDEECRRRAALGKQTVVCLHGRPVPVERVNRGVARVRKNGSTSRIAKRTSTRG</sequence>
<dbReference type="AlphaFoldDB" id="A0A175VY68"/>